<feature type="compositionally biased region" description="Basic and acidic residues" evidence="6">
    <location>
        <begin position="284"/>
        <end position="311"/>
    </location>
</feature>
<dbReference type="PANTHER" id="PTHR14571:SF9">
    <property type="entry name" value="HISTONE-LYSINE N-METHYLTRANSFERASE SET-26-RELATED"/>
    <property type="match status" value="1"/>
</dbReference>
<evidence type="ECO:0000256" key="5">
    <source>
        <dbReference type="ARBA" id="ARBA00023242"/>
    </source>
</evidence>
<gene>
    <name evidence="8" type="ORF">ACEWY4_008372</name>
</gene>
<dbReference type="InterPro" id="IPR019787">
    <property type="entry name" value="Znf_PHD-finger"/>
</dbReference>
<dbReference type="GO" id="GO:0005634">
    <property type="term" value="C:nucleus"/>
    <property type="evidence" value="ECO:0007669"/>
    <property type="project" value="UniProtKB-SubCell"/>
</dbReference>
<feature type="region of interest" description="Disordered" evidence="6">
    <location>
        <begin position="284"/>
        <end position="335"/>
    </location>
</feature>
<keyword evidence="9" id="KW-1185">Reference proteome</keyword>
<reference evidence="8 9" key="1">
    <citation type="submission" date="2024-09" db="EMBL/GenBank/DDBJ databases">
        <title>A chromosome-level genome assembly of Gray's grenadier anchovy, Coilia grayii.</title>
        <authorList>
            <person name="Fu Z."/>
        </authorList>
    </citation>
    <scope>NUCLEOTIDE SEQUENCE [LARGE SCALE GENOMIC DNA]</scope>
    <source>
        <strain evidence="8">G4</strain>
        <tissue evidence="8">Muscle</tissue>
    </source>
</reference>
<accession>A0ABD1KAN8</accession>
<dbReference type="Gene3D" id="3.30.40.10">
    <property type="entry name" value="Zinc/RING finger domain, C3HC4 (zinc finger)"/>
    <property type="match status" value="1"/>
</dbReference>
<proteinExistence type="predicted"/>
<dbReference type="InterPro" id="IPR011011">
    <property type="entry name" value="Znf_FYVE_PHD"/>
</dbReference>
<comment type="subcellular location">
    <subcellularLocation>
        <location evidence="1">Nucleus</location>
    </subcellularLocation>
</comment>
<dbReference type="InterPro" id="IPR001965">
    <property type="entry name" value="Znf_PHD"/>
</dbReference>
<keyword evidence="2" id="KW-0479">Metal-binding</keyword>
<dbReference type="InterPro" id="IPR013083">
    <property type="entry name" value="Znf_RING/FYVE/PHD"/>
</dbReference>
<feature type="compositionally biased region" description="Polar residues" evidence="6">
    <location>
        <begin position="233"/>
        <end position="248"/>
    </location>
</feature>
<evidence type="ECO:0000256" key="1">
    <source>
        <dbReference type="ARBA" id="ARBA00004123"/>
    </source>
</evidence>
<evidence type="ECO:0000256" key="6">
    <source>
        <dbReference type="SAM" id="MobiDB-lite"/>
    </source>
</evidence>
<evidence type="ECO:0000256" key="2">
    <source>
        <dbReference type="ARBA" id="ARBA00022723"/>
    </source>
</evidence>
<comment type="caution">
    <text evidence="8">The sequence shown here is derived from an EMBL/GenBank/DDBJ whole genome shotgun (WGS) entry which is preliminary data.</text>
</comment>
<feature type="compositionally biased region" description="Acidic residues" evidence="6">
    <location>
        <begin position="199"/>
        <end position="209"/>
    </location>
</feature>
<feature type="region of interest" description="Disordered" evidence="6">
    <location>
        <begin position="47"/>
        <end position="270"/>
    </location>
</feature>
<feature type="compositionally biased region" description="Gly residues" evidence="6">
    <location>
        <begin position="258"/>
        <end position="268"/>
    </location>
</feature>
<evidence type="ECO:0000259" key="7">
    <source>
        <dbReference type="SMART" id="SM00249"/>
    </source>
</evidence>
<keyword evidence="3" id="KW-0863">Zinc-finger</keyword>
<organism evidence="8 9">
    <name type="scientific">Coilia grayii</name>
    <name type="common">Gray's grenadier anchovy</name>
    <dbReference type="NCBI Taxonomy" id="363190"/>
    <lineage>
        <taxon>Eukaryota</taxon>
        <taxon>Metazoa</taxon>
        <taxon>Chordata</taxon>
        <taxon>Craniata</taxon>
        <taxon>Vertebrata</taxon>
        <taxon>Euteleostomi</taxon>
        <taxon>Actinopterygii</taxon>
        <taxon>Neopterygii</taxon>
        <taxon>Teleostei</taxon>
        <taxon>Clupei</taxon>
        <taxon>Clupeiformes</taxon>
        <taxon>Clupeoidei</taxon>
        <taxon>Engraulidae</taxon>
        <taxon>Coilinae</taxon>
        <taxon>Coilia</taxon>
    </lineage>
</organism>
<dbReference type="InterPro" id="IPR041947">
    <property type="entry name" value="PHD_PHF13"/>
</dbReference>
<sequence length="410" mass="44620">MFPQKKRKRTVEDFNQFCTFVLAYAGYIPYPSEEWWCNSNDSKDNATCSPIHSSGTLPQSKKGSGKEKAKKRKLDKKSASQSEVKPKRRSEDGATTTTMKKSPKSKKAGKSSSPSQPPQWPSGSFFPSSATTVGDCGSAEDVPPLPTPQPASGASTPAHSSVMSPGPDFSTSCTPLKEEREEMESGLGADDGKRGSGEQEVEEEEEEEHVDLTPVSSSSSSTEKVSKRETHLPETTQQRATEGSQGEASSREEESDGWEGGSEAGSGGTDILQLVIERRLGCRLPEDQETGYHTDSTPDRGASDTEQDTRAGEGNTTASSACGTEDAPTDHGKAEDDDSWDLITCFCMKPFAGRPMIECNECGTWVHLSCAKIRRTHVPDIFVCQPCRDSKQNIRRSNRARTVPRKRFSD</sequence>
<name>A0ABD1KAN8_9TELE</name>
<feature type="compositionally biased region" description="Polar residues" evidence="6">
    <location>
        <begin position="150"/>
        <end position="174"/>
    </location>
</feature>
<dbReference type="GO" id="GO:0008270">
    <property type="term" value="F:zinc ion binding"/>
    <property type="evidence" value="ECO:0007669"/>
    <property type="project" value="UniProtKB-KW"/>
</dbReference>
<dbReference type="SUPFAM" id="SSF57903">
    <property type="entry name" value="FYVE/PHD zinc finger"/>
    <property type="match status" value="1"/>
</dbReference>
<feature type="domain" description="Zinc finger PHD-type" evidence="7">
    <location>
        <begin position="344"/>
        <end position="388"/>
    </location>
</feature>
<keyword evidence="5" id="KW-0539">Nucleus</keyword>
<evidence type="ECO:0000256" key="3">
    <source>
        <dbReference type="ARBA" id="ARBA00022771"/>
    </source>
</evidence>
<keyword evidence="4" id="KW-0862">Zinc</keyword>
<evidence type="ECO:0000256" key="4">
    <source>
        <dbReference type="ARBA" id="ARBA00022833"/>
    </source>
</evidence>
<dbReference type="SMART" id="SM00249">
    <property type="entry name" value="PHD"/>
    <property type="match status" value="1"/>
</dbReference>
<dbReference type="CDD" id="cd15632">
    <property type="entry name" value="PHD_PHF13"/>
    <property type="match status" value="1"/>
</dbReference>
<dbReference type="Pfam" id="PF00628">
    <property type="entry name" value="PHD"/>
    <property type="match status" value="1"/>
</dbReference>
<evidence type="ECO:0000313" key="8">
    <source>
        <dbReference type="EMBL" id="KAL2096224.1"/>
    </source>
</evidence>
<dbReference type="Proteomes" id="UP001591681">
    <property type="component" value="Unassembled WGS sequence"/>
</dbReference>
<dbReference type="PANTHER" id="PTHR14571">
    <property type="entry name" value="HISTONE-LYSINE N-METHYLTRANSFERASE SET-26-RELATED"/>
    <property type="match status" value="1"/>
</dbReference>
<dbReference type="AlphaFoldDB" id="A0ABD1KAN8"/>
<evidence type="ECO:0000313" key="9">
    <source>
        <dbReference type="Proteomes" id="UP001591681"/>
    </source>
</evidence>
<dbReference type="PROSITE" id="PS01359">
    <property type="entry name" value="ZF_PHD_1"/>
    <property type="match status" value="1"/>
</dbReference>
<protein>
    <recommendedName>
        <fullName evidence="7">Zinc finger PHD-type domain-containing protein</fullName>
    </recommendedName>
</protein>
<dbReference type="EMBL" id="JBHFQA010000007">
    <property type="protein sequence ID" value="KAL2096224.1"/>
    <property type="molecule type" value="Genomic_DNA"/>
</dbReference>
<feature type="compositionally biased region" description="Polar residues" evidence="6">
    <location>
        <begin position="47"/>
        <end position="59"/>
    </location>
</feature>
<dbReference type="InterPro" id="IPR019786">
    <property type="entry name" value="Zinc_finger_PHD-type_CS"/>
</dbReference>